<sequence length="156" mass="17645">MKFRSVSLNLNLNPSPSTSTADSSVALPTYFGDLYGSRPQTPRTRTDTNTSEAGSLQSTTEISIPVPKKHVKLPDEPRRPALSILSVQSLQDPQKRKSIWDMERGPKIEYEEPESNTSALKNFILDHRYKLLIFLICLSVFIFLLVILLKEFVHSL</sequence>
<proteinExistence type="predicted"/>
<feature type="region of interest" description="Disordered" evidence="1">
    <location>
        <begin position="1"/>
        <end position="59"/>
    </location>
</feature>
<comment type="caution">
    <text evidence="3">The sequence shown here is derived from an EMBL/GenBank/DDBJ whole genome shotgun (WGS) entry which is preliminary data.</text>
</comment>
<feature type="compositionally biased region" description="Polar residues" evidence="1">
    <location>
        <begin position="38"/>
        <end position="59"/>
    </location>
</feature>
<evidence type="ECO:0000256" key="1">
    <source>
        <dbReference type="SAM" id="MobiDB-lite"/>
    </source>
</evidence>
<evidence type="ECO:0000256" key="2">
    <source>
        <dbReference type="SAM" id="Phobius"/>
    </source>
</evidence>
<reference evidence="3" key="1">
    <citation type="submission" date="2023-06" db="EMBL/GenBank/DDBJ databases">
        <authorList>
            <person name="Delattre M."/>
        </authorList>
    </citation>
    <scope>NUCLEOTIDE SEQUENCE</scope>
    <source>
        <strain evidence="3">AF72</strain>
    </source>
</reference>
<evidence type="ECO:0000313" key="4">
    <source>
        <dbReference type="Proteomes" id="UP001177023"/>
    </source>
</evidence>
<feature type="non-terminal residue" evidence="3">
    <location>
        <position position="1"/>
    </location>
</feature>
<feature type="transmembrane region" description="Helical" evidence="2">
    <location>
        <begin position="131"/>
        <end position="149"/>
    </location>
</feature>
<feature type="region of interest" description="Disordered" evidence="1">
    <location>
        <begin position="79"/>
        <end position="98"/>
    </location>
</feature>
<dbReference type="AlphaFoldDB" id="A0AA36DAB6"/>
<keyword evidence="2" id="KW-0812">Transmembrane</keyword>
<protein>
    <submittedName>
        <fullName evidence="3">Uncharacterized protein</fullName>
    </submittedName>
</protein>
<dbReference type="EMBL" id="CATQJA010002664">
    <property type="protein sequence ID" value="CAJ0582670.1"/>
    <property type="molecule type" value="Genomic_DNA"/>
</dbReference>
<gene>
    <name evidence="3" type="ORF">MSPICULIGERA_LOCUS20800</name>
</gene>
<keyword evidence="2" id="KW-0472">Membrane</keyword>
<keyword evidence="2" id="KW-1133">Transmembrane helix</keyword>
<keyword evidence="4" id="KW-1185">Reference proteome</keyword>
<feature type="compositionally biased region" description="Polar residues" evidence="1">
    <location>
        <begin position="1"/>
        <end position="23"/>
    </location>
</feature>
<name>A0AA36DAB6_9BILA</name>
<organism evidence="3 4">
    <name type="scientific">Mesorhabditis spiculigera</name>
    <dbReference type="NCBI Taxonomy" id="96644"/>
    <lineage>
        <taxon>Eukaryota</taxon>
        <taxon>Metazoa</taxon>
        <taxon>Ecdysozoa</taxon>
        <taxon>Nematoda</taxon>
        <taxon>Chromadorea</taxon>
        <taxon>Rhabditida</taxon>
        <taxon>Rhabditina</taxon>
        <taxon>Rhabditomorpha</taxon>
        <taxon>Rhabditoidea</taxon>
        <taxon>Rhabditidae</taxon>
        <taxon>Mesorhabditinae</taxon>
        <taxon>Mesorhabditis</taxon>
    </lineage>
</organism>
<evidence type="ECO:0000313" key="3">
    <source>
        <dbReference type="EMBL" id="CAJ0582670.1"/>
    </source>
</evidence>
<dbReference type="Proteomes" id="UP001177023">
    <property type="component" value="Unassembled WGS sequence"/>
</dbReference>
<accession>A0AA36DAB6</accession>